<sequence length="229" mass="26523">MSNRPWEQRDETARKRSARKMEVFAAMVENMDHNIGRVLDHLEATGQRENTIIFFLSDNGAEGTQLEAAPANRNVIPTMKKYFDNSLENLGMPNSYCCHPGSEYQGKNVQEMLGKSWNSYMMGESESIHDEDTITGWEFLGRQALRKGTWKIVRLPKPWGTGEWEMFNLAEDLAEDINLRDAYPERFVEMLGHWTEYAKKHGVVDIKTVETAYALQEEEWTESDLEDIY</sequence>
<keyword evidence="4" id="KW-1185">Reference proteome</keyword>
<accession>A0A9P1H0A3</accession>
<protein>
    <recommendedName>
        <fullName evidence="2">Sulfatase N-terminal domain-containing protein</fullName>
    </recommendedName>
</protein>
<evidence type="ECO:0000313" key="4">
    <source>
        <dbReference type="Proteomes" id="UP000838763"/>
    </source>
</evidence>
<dbReference type="PANTHER" id="PTHR42693">
    <property type="entry name" value="ARYLSULFATASE FAMILY MEMBER"/>
    <property type="match status" value="1"/>
</dbReference>
<dbReference type="Gene3D" id="3.40.720.10">
    <property type="entry name" value="Alkaline Phosphatase, subunit A"/>
    <property type="match status" value="1"/>
</dbReference>
<evidence type="ECO:0000313" key="3">
    <source>
        <dbReference type="EMBL" id="CAI4213607.1"/>
    </source>
</evidence>
<dbReference type="EMBL" id="CALLCH030000008">
    <property type="protein sequence ID" value="CAI4213607.1"/>
    <property type="molecule type" value="Genomic_DNA"/>
</dbReference>
<reference evidence="3" key="1">
    <citation type="submission" date="2022-11" db="EMBL/GenBank/DDBJ databases">
        <authorList>
            <person name="Scott C."/>
            <person name="Bruce N."/>
        </authorList>
    </citation>
    <scope>NUCLEOTIDE SEQUENCE</scope>
</reference>
<dbReference type="InterPro" id="IPR017850">
    <property type="entry name" value="Alkaline_phosphatase_core_sf"/>
</dbReference>
<dbReference type="InterPro" id="IPR000917">
    <property type="entry name" value="Sulfatase_N"/>
</dbReference>
<comment type="caution">
    <text evidence="3">The sequence shown here is derived from an EMBL/GenBank/DDBJ whole genome shotgun (WGS) entry which is preliminary data.</text>
</comment>
<comment type="similarity">
    <text evidence="1">Belongs to the sulfatase family.</text>
</comment>
<dbReference type="Gene3D" id="3.30.1120.10">
    <property type="match status" value="1"/>
</dbReference>
<dbReference type="Proteomes" id="UP000838763">
    <property type="component" value="Unassembled WGS sequence"/>
</dbReference>
<dbReference type="SUPFAM" id="SSF53649">
    <property type="entry name" value="Alkaline phosphatase-like"/>
    <property type="match status" value="1"/>
</dbReference>
<evidence type="ECO:0000259" key="2">
    <source>
        <dbReference type="Pfam" id="PF00884"/>
    </source>
</evidence>
<proteinExistence type="inferred from homology"/>
<organism evidence="3 4">
    <name type="scientific">Parascedosporium putredinis</name>
    <dbReference type="NCBI Taxonomy" id="1442378"/>
    <lineage>
        <taxon>Eukaryota</taxon>
        <taxon>Fungi</taxon>
        <taxon>Dikarya</taxon>
        <taxon>Ascomycota</taxon>
        <taxon>Pezizomycotina</taxon>
        <taxon>Sordariomycetes</taxon>
        <taxon>Hypocreomycetidae</taxon>
        <taxon>Microascales</taxon>
        <taxon>Microascaceae</taxon>
        <taxon>Parascedosporium</taxon>
    </lineage>
</organism>
<dbReference type="OrthoDB" id="5200525at2759"/>
<dbReference type="GO" id="GO:0004065">
    <property type="term" value="F:arylsulfatase activity"/>
    <property type="evidence" value="ECO:0007669"/>
    <property type="project" value="TreeGrafter"/>
</dbReference>
<evidence type="ECO:0000256" key="1">
    <source>
        <dbReference type="ARBA" id="ARBA00008779"/>
    </source>
</evidence>
<dbReference type="InterPro" id="IPR050738">
    <property type="entry name" value="Sulfatase"/>
</dbReference>
<name>A0A9P1H0A3_9PEZI</name>
<dbReference type="AlphaFoldDB" id="A0A9P1H0A3"/>
<dbReference type="PANTHER" id="PTHR42693:SF33">
    <property type="entry name" value="ARYLSULFATASE"/>
    <property type="match status" value="1"/>
</dbReference>
<gene>
    <name evidence="3" type="ORF">PPNO1_LOCUS3353</name>
</gene>
<feature type="domain" description="Sulfatase N-terminal" evidence="2">
    <location>
        <begin position="11"/>
        <end position="65"/>
    </location>
</feature>
<dbReference type="Pfam" id="PF00884">
    <property type="entry name" value="Sulfatase"/>
    <property type="match status" value="1"/>
</dbReference>